<dbReference type="PROSITE" id="PS50048">
    <property type="entry name" value="ZN2_CY6_FUNGAL_2"/>
    <property type="match status" value="1"/>
</dbReference>
<accession>A0A6A6AVK3</accession>
<dbReference type="SUPFAM" id="SSF57701">
    <property type="entry name" value="Zn2/Cys6 DNA-binding domain"/>
    <property type="match status" value="1"/>
</dbReference>
<dbReference type="GeneID" id="54409808"/>
<dbReference type="PANTHER" id="PTHR37534">
    <property type="entry name" value="TRANSCRIPTIONAL ACTIVATOR PROTEIN UGA3"/>
    <property type="match status" value="1"/>
</dbReference>
<keyword evidence="2" id="KW-0539">Nucleus</keyword>
<dbReference type="GO" id="GO:0005634">
    <property type="term" value="C:nucleus"/>
    <property type="evidence" value="ECO:0007669"/>
    <property type="project" value="UniProtKB-SubCell"/>
</dbReference>
<dbReference type="RefSeq" id="XP_033529371.1">
    <property type="nucleotide sequence ID" value="XM_033669376.1"/>
</dbReference>
<dbReference type="Proteomes" id="UP000799771">
    <property type="component" value="Unassembled WGS sequence"/>
</dbReference>
<dbReference type="SMART" id="SM00066">
    <property type="entry name" value="GAL4"/>
    <property type="match status" value="1"/>
</dbReference>
<dbReference type="GO" id="GO:0008270">
    <property type="term" value="F:zinc ion binding"/>
    <property type="evidence" value="ECO:0007669"/>
    <property type="project" value="InterPro"/>
</dbReference>
<dbReference type="GO" id="GO:0000976">
    <property type="term" value="F:transcription cis-regulatory region binding"/>
    <property type="evidence" value="ECO:0007669"/>
    <property type="project" value="TreeGrafter"/>
</dbReference>
<evidence type="ECO:0000256" key="3">
    <source>
        <dbReference type="SAM" id="MobiDB-lite"/>
    </source>
</evidence>
<name>A0A6A6AVK3_9PLEO</name>
<dbReference type="AlphaFoldDB" id="A0A6A6AVK3"/>
<evidence type="ECO:0000256" key="2">
    <source>
        <dbReference type="ARBA" id="ARBA00023242"/>
    </source>
</evidence>
<dbReference type="EMBL" id="ML977497">
    <property type="protein sequence ID" value="KAF2134984.1"/>
    <property type="molecule type" value="Genomic_DNA"/>
</dbReference>
<keyword evidence="6" id="KW-1185">Reference proteome</keyword>
<dbReference type="Gene3D" id="4.10.240.10">
    <property type="entry name" value="Zn(2)-C6 fungal-type DNA-binding domain"/>
    <property type="match status" value="1"/>
</dbReference>
<feature type="domain" description="Zn(2)-C6 fungal-type" evidence="4">
    <location>
        <begin position="15"/>
        <end position="43"/>
    </location>
</feature>
<evidence type="ECO:0000256" key="1">
    <source>
        <dbReference type="ARBA" id="ARBA00004123"/>
    </source>
</evidence>
<dbReference type="OrthoDB" id="5386330at2759"/>
<proteinExistence type="predicted"/>
<dbReference type="CDD" id="cd00067">
    <property type="entry name" value="GAL4"/>
    <property type="match status" value="1"/>
</dbReference>
<dbReference type="InterPro" id="IPR021858">
    <property type="entry name" value="Fun_TF"/>
</dbReference>
<reference evidence="5" key="1">
    <citation type="journal article" date="2020" name="Stud. Mycol.">
        <title>101 Dothideomycetes genomes: a test case for predicting lifestyles and emergence of pathogens.</title>
        <authorList>
            <person name="Haridas S."/>
            <person name="Albert R."/>
            <person name="Binder M."/>
            <person name="Bloem J."/>
            <person name="Labutti K."/>
            <person name="Salamov A."/>
            <person name="Andreopoulos B."/>
            <person name="Baker S."/>
            <person name="Barry K."/>
            <person name="Bills G."/>
            <person name="Bluhm B."/>
            <person name="Cannon C."/>
            <person name="Castanera R."/>
            <person name="Culley D."/>
            <person name="Daum C."/>
            <person name="Ezra D."/>
            <person name="Gonzalez J."/>
            <person name="Henrissat B."/>
            <person name="Kuo A."/>
            <person name="Liang C."/>
            <person name="Lipzen A."/>
            <person name="Lutzoni F."/>
            <person name="Magnuson J."/>
            <person name="Mondo S."/>
            <person name="Nolan M."/>
            <person name="Ohm R."/>
            <person name="Pangilinan J."/>
            <person name="Park H.-J."/>
            <person name="Ramirez L."/>
            <person name="Alfaro M."/>
            <person name="Sun H."/>
            <person name="Tritt A."/>
            <person name="Yoshinaga Y."/>
            <person name="Zwiers L.-H."/>
            <person name="Turgeon B."/>
            <person name="Goodwin S."/>
            <person name="Spatafora J."/>
            <person name="Crous P."/>
            <person name="Grigoriev I."/>
        </authorList>
    </citation>
    <scope>NUCLEOTIDE SEQUENCE</scope>
    <source>
        <strain evidence="5">CBS 119687</strain>
    </source>
</reference>
<evidence type="ECO:0000259" key="4">
    <source>
        <dbReference type="PROSITE" id="PS50048"/>
    </source>
</evidence>
<dbReference type="InterPro" id="IPR001138">
    <property type="entry name" value="Zn2Cys6_DnaBD"/>
</dbReference>
<organism evidence="5 6">
    <name type="scientific">Dothidotthia symphoricarpi CBS 119687</name>
    <dbReference type="NCBI Taxonomy" id="1392245"/>
    <lineage>
        <taxon>Eukaryota</taxon>
        <taxon>Fungi</taxon>
        <taxon>Dikarya</taxon>
        <taxon>Ascomycota</taxon>
        <taxon>Pezizomycotina</taxon>
        <taxon>Dothideomycetes</taxon>
        <taxon>Pleosporomycetidae</taxon>
        <taxon>Pleosporales</taxon>
        <taxon>Dothidotthiaceae</taxon>
        <taxon>Dothidotthia</taxon>
    </lineage>
</organism>
<gene>
    <name evidence="5" type="ORF">P153DRAFT_372221</name>
</gene>
<evidence type="ECO:0000313" key="5">
    <source>
        <dbReference type="EMBL" id="KAF2134984.1"/>
    </source>
</evidence>
<comment type="subcellular location">
    <subcellularLocation>
        <location evidence="1">Nucleus</location>
    </subcellularLocation>
</comment>
<protein>
    <recommendedName>
        <fullName evidence="4">Zn(2)-C6 fungal-type domain-containing protein</fullName>
    </recommendedName>
</protein>
<dbReference type="GO" id="GO:0000981">
    <property type="term" value="F:DNA-binding transcription factor activity, RNA polymerase II-specific"/>
    <property type="evidence" value="ECO:0007669"/>
    <property type="project" value="InterPro"/>
</dbReference>
<dbReference type="Pfam" id="PF11951">
    <property type="entry name" value="Fungal_trans_2"/>
    <property type="match status" value="1"/>
</dbReference>
<dbReference type="PANTHER" id="PTHR37534:SF48">
    <property type="entry name" value="FINGER DOMAIN PROTEIN, PUTATIVE-RELATED"/>
    <property type="match status" value="1"/>
</dbReference>
<sequence>MTPKSGSRDAKATRQCWECHRRRLVCDHTLPHCKKCQKAGKECPGYDEQKPLQWVEPGKVIYRRGRKNIPPKTYVASRTIQTVTSREDPRGCPSSTKTPPTDDVLRDGSDLRLALATWEPVNKTWWGRLAVDCEEKVHWEQAFQTAKIVEALGKMSQRSDRRQLERVVRGGLRREASEILRDAKDPLEKLKGLLMHMQAHDLPTYDYLSNETSEVVQAVNYFNVRLIPQVIAAGEMAPNPAMILVPLQILHLLPPAVHHTFVCLALNHFTLSVPSGTDSVVATNNKLKVYRHRGHAIRALNELISSDKTRCSDMAIVSILTFLSMELSNPMATDCRAHADGLQRLIDMRGGLKSLISEPQLTSSLVIYILITNLANTCSPPWNQLALNAEDSLETYISDITPVYSLIFPYTLSPPALFFDLIRINQLRKSASASLLLYIDNPAHALEAQEILARIEAFIPEDWAQPGAHYDEWLLIGTIHQSALAIYCTMSLQSLGVLPNNLEMDAMRSAHGDRLRTSLTTAFNSTRLSRFVMWPLVVAGVEAGYRSENVRRWVAQRLSEMSRDLGTSSPLRARKVLMRYWERGLPDWDECFDRAYVFII</sequence>
<dbReference type="InterPro" id="IPR036864">
    <property type="entry name" value="Zn2-C6_fun-type_DNA-bd_sf"/>
</dbReference>
<evidence type="ECO:0000313" key="6">
    <source>
        <dbReference type="Proteomes" id="UP000799771"/>
    </source>
</evidence>
<dbReference type="GO" id="GO:0045944">
    <property type="term" value="P:positive regulation of transcription by RNA polymerase II"/>
    <property type="evidence" value="ECO:0007669"/>
    <property type="project" value="TreeGrafter"/>
</dbReference>
<feature type="region of interest" description="Disordered" evidence="3">
    <location>
        <begin position="81"/>
        <end position="104"/>
    </location>
</feature>
<dbReference type="Pfam" id="PF00172">
    <property type="entry name" value="Zn_clus"/>
    <property type="match status" value="1"/>
</dbReference>